<dbReference type="InterPro" id="IPR027417">
    <property type="entry name" value="P-loop_NTPase"/>
</dbReference>
<dbReference type="Pfam" id="PF00005">
    <property type="entry name" value="ABC_tran"/>
    <property type="match status" value="1"/>
</dbReference>
<keyword evidence="10" id="KW-1185">Reference proteome</keyword>
<evidence type="ECO:0000313" key="9">
    <source>
        <dbReference type="EMBL" id="ORY53746.1"/>
    </source>
</evidence>
<protein>
    <submittedName>
        <fullName evidence="9">p-loop containing nucleoside triphosphate hydrolase protein</fullName>
    </submittedName>
</protein>
<dbReference type="GO" id="GO:0016020">
    <property type="term" value="C:membrane"/>
    <property type="evidence" value="ECO:0007669"/>
    <property type="project" value="UniProtKB-SubCell"/>
</dbReference>
<dbReference type="PANTHER" id="PTHR48042:SF11">
    <property type="entry name" value="ABC TRANSPORTER G FAMILY MEMBER 11"/>
    <property type="match status" value="1"/>
</dbReference>
<dbReference type="STRING" id="329046.A0A1Y2D3R4"/>
<comment type="similarity">
    <text evidence="2">Belongs to the ABC transporter superfamily. ABCG family. Eye pigment precursor importer (TC 3.A.1.204) subfamily.</text>
</comment>
<keyword evidence="3" id="KW-0813">Transport</keyword>
<accession>A0A1Y2D3R4</accession>
<dbReference type="OrthoDB" id="66620at2759"/>
<dbReference type="Proteomes" id="UP000193642">
    <property type="component" value="Unassembled WGS sequence"/>
</dbReference>
<dbReference type="InterPro" id="IPR043926">
    <property type="entry name" value="ABCG_dom"/>
</dbReference>
<dbReference type="PANTHER" id="PTHR48042">
    <property type="entry name" value="ABC TRANSPORTER G FAMILY MEMBER 11"/>
    <property type="match status" value="1"/>
</dbReference>
<dbReference type="GO" id="GO:0140359">
    <property type="term" value="F:ABC-type transporter activity"/>
    <property type="evidence" value="ECO:0007669"/>
    <property type="project" value="InterPro"/>
</dbReference>
<feature type="transmembrane region" description="Helical" evidence="7">
    <location>
        <begin position="423"/>
        <end position="449"/>
    </location>
</feature>
<keyword evidence="5 7" id="KW-1133">Transmembrane helix</keyword>
<evidence type="ECO:0000256" key="1">
    <source>
        <dbReference type="ARBA" id="ARBA00004141"/>
    </source>
</evidence>
<keyword evidence="4 7" id="KW-0812">Transmembrane</keyword>
<feature type="transmembrane region" description="Helical" evidence="7">
    <location>
        <begin position="456"/>
        <end position="473"/>
    </location>
</feature>
<keyword evidence="6 7" id="KW-0472">Membrane</keyword>
<evidence type="ECO:0000256" key="4">
    <source>
        <dbReference type="ARBA" id="ARBA00022692"/>
    </source>
</evidence>
<dbReference type="InterPro" id="IPR003439">
    <property type="entry name" value="ABC_transporter-like_ATP-bd"/>
</dbReference>
<evidence type="ECO:0000256" key="6">
    <source>
        <dbReference type="ARBA" id="ARBA00023136"/>
    </source>
</evidence>
<dbReference type="Pfam" id="PF19055">
    <property type="entry name" value="ABC2_membrane_7"/>
    <property type="match status" value="1"/>
</dbReference>
<evidence type="ECO:0000256" key="2">
    <source>
        <dbReference type="ARBA" id="ARBA00005814"/>
    </source>
</evidence>
<dbReference type="GO" id="GO:0005524">
    <property type="term" value="F:ATP binding"/>
    <property type="evidence" value="ECO:0007669"/>
    <property type="project" value="InterPro"/>
</dbReference>
<dbReference type="InterPro" id="IPR052215">
    <property type="entry name" value="Plant_ABCG"/>
</dbReference>
<feature type="transmembrane region" description="Helical" evidence="7">
    <location>
        <begin position="381"/>
        <end position="403"/>
    </location>
</feature>
<gene>
    <name evidence="9" type="ORF">BCR33DRAFT_711107</name>
</gene>
<sequence length="587" mass="65261">MTTANTAIQVNTGIKPQGLTLTWKELGYSVTNSKTKENSFILKEISGTLQPGEILADVIAGRKGKSGTVHGSVFLDGQERPIKKYASYVTQDDSLIGSFTVRETIRWAVKLNLPTLPFPTQEAKVQDMLLQFGLTKCADSVVGDVLRRGISGGEKRRLSIAVQLVKESKVVFLDEPTSGLDSAASFKVMESIKNLAAKRQCAVVCSIHQPSPSTYQLFDKVLFLARGETIYFGPNNGEEVDYFEAIGHAIPEHVNVPDAVLDSINVDFLGDEELAKSRMDKFVANWKSSTNFASAKQAVDQDLSKHKARDPSPGKVILGSNDYAQPFWNQVAILTHRNFSNAIKNILMFWVRLVLYVAMAVLMGTTWWQMGNAQNSVQSRINAFFLSVGFLAFMSVAGVPAILEDRQVFYRERMNRTYSVGAYVLANTIVSIPFIYILALGFSLPAYLFMGLQLSASKFFIYTSFMWFTLYVAESVTVFIAALFPIFVIALTLAALFNGLEMVTHGALVRENLPSFWRYGFHYWNYQRITFECAQLPKGGCFCSVPSSLGDDACTFSGDDVLKEYGYSEYSYYKSVACLVALIVFFL</sequence>
<reference evidence="9 10" key="1">
    <citation type="submission" date="2016-07" db="EMBL/GenBank/DDBJ databases">
        <title>Pervasive Adenine N6-methylation of Active Genes in Fungi.</title>
        <authorList>
            <consortium name="DOE Joint Genome Institute"/>
            <person name="Mondo S.J."/>
            <person name="Dannebaum R.O."/>
            <person name="Kuo R.C."/>
            <person name="Labutti K."/>
            <person name="Haridas S."/>
            <person name="Kuo A."/>
            <person name="Salamov A."/>
            <person name="Ahrendt S.R."/>
            <person name="Lipzen A."/>
            <person name="Sullivan W."/>
            <person name="Andreopoulos W.B."/>
            <person name="Clum A."/>
            <person name="Lindquist E."/>
            <person name="Daum C."/>
            <person name="Ramamoorthy G.K."/>
            <person name="Gryganskyi A."/>
            <person name="Culley D."/>
            <person name="Magnuson J.K."/>
            <person name="James T.Y."/>
            <person name="O'Malley M.A."/>
            <person name="Stajich J.E."/>
            <person name="Spatafora J.W."/>
            <person name="Visel A."/>
            <person name="Grigoriev I.V."/>
        </authorList>
    </citation>
    <scope>NUCLEOTIDE SEQUENCE [LARGE SCALE GENOMIC DNA]</scope>
    <source>
        <strain evidence="9 10">JEL800</strain>
    </source>
</reference>
<dbReference type="PROSITE" id="PS50893">
    <property type="entry name" value="ABC_TRANSPORTER_2"/>
    <property type="match status" value="1"/>
</dbReference>
<dbReference type="Pfam" id="PF01061">
    <property type="entry name" value="ABC2_membrane"/>
    <property type="match status" value="1"/>
</dbReference>
<dbReference type="InterPro" id="IPR013525">
    <property type="entry name" value="ABC2_TM"/>
</dbReference>
<comment type="caution">
    <text evidence="9">The sequence shown here is derived from an EMBL/GenBank/DDBJ whole genome shotgun (WGS) entry which is preliminary data.</text>
</comment>
<dbReference type="GO" id="GO:0016887">
    <property type="term" value="F:ATP hydrolysis activity"/>
    <property type="evidence" value="ECO:0007669"/>
    <property type="project" value="InterPro"/>
</dbReference>
<dbReference type="PROSITE" id="PS00211">
    <property type="entry name" value="ABC_TRANSPORTER_1"/>
    <property type="match status" value="1"/>
</dbReference>
<evidence type="ECO:0000256" key="5">
    <source>
        <dbReference type="ARBA" id="ARBA00022989"/>
    </source>
</evidence>
<dbReference type="SUPFAM" id="SSF52540">
    <property type="entry name" value="P-loop containing nucleoside triphosphate hydrolases"/>
    <property type="match status" value="1"/>
</dbReference>
<feature type="domain" description="ABC transporter" evidence="8">
    <location>
        <begin position="21"/>
        <end position="251"/>
    </location>
</feature>
<name>A0A1Y2D3R4_9FUNG</name>
<dbReference type="AlphaFoldDB" id="A0A1Y2D3R4"/>
<organism evidence="9 10">
    <name type="scientific">Rhizoclosmatium globosum</name>
    <dbReference type="NCBI Taxonomy" id="329046"/>
    <lineage>
        <taxon>Eukaryota</taxon>
        <taxon>Fungi</taxon>
        <taxon>Fungi incertae sedis</taxon>
        <taxon>Chytridiomycota</taxon>
        <taxon>Chytridiomycota incertae sedis</taxon>
        <taxon>Chytridiomycetes</taxon>
        <taxon>Chytridiales</taxon>
        <taxon>Chytriomycetaceae</taxon>
        <taxon>Rhizoclosmatium</taxon>
    </lineage>
</organism>
<dbReference type="InterPro" id="IPR017871">
    <property type="entry name" value="ABC_transporter-like_CS"/>
</dbReference>
<evidence type="ECO:0000259" key="8">
    <source>
        <dbReference type="PROSITE" id="PS50893"/>
    </source>
</evidence>
<feature type="transmembrane region" description="Helical" evidence="7">
    <location>
        <begin position="479"/>
        <end position="500"/>
    </location>
</feature>
<dbReference type="EMBL" id="MCGO01000001">
    <property type="protein sequence ID" value="ORY53746.1"/>
    <property type="molecule type" value="Genomic_DNA"/>
</dbReference>
<proteinExistence type="inferred from homology"/>
<feature type="transmembrane region" description="Helical" evidence="7">
    <location>
        <begin position="347"/>
        <end position="369"/>
    </location>
</feature>
<dbReference type="Gene3D" id="3.40.50.300">
    <property type="entry name" value="P-loop containing nucleotide triphosphate hydrolases"/>
    <property type="match status" value="1"/>
</dbReference>
<evidence type="ECO:0000256" key="7">
    <source>
        <dbReference type="SAM" id="Phobius"/>
    </source>
</evidence>
<comment type="subcellular location">
    <subcellularLocation>
        <location evidence="1">Membrane</location>
        <topology evidence="1">Multi-pass membrane protein</topology>
    </subcellularLocation>
</comment>
<evidence type="ECO:0000256" key="3">
    <source>
        <dbReference type="ARBA" id="ARBA00022448"/>
    </source>
</evidence>
<evidence type="ECO:0000313" key="10">
    <source>
        <dbReference type="Proteomes" id="UP000193642"/>
    </source>
</evidence>
<keyword evidence="9" id="KW-0378">Hydrolase</keyword>